<reference evidence="3" key="1">
    <citation type="journal article" date="2014" name="Nucleic Acids Res.">
        <title>The evolutionary dynamics of variant antigen genes in Babesia reveal a history of genomic innovation underlying host-parasite interaction.</title>
        <authorList>
            <person name="Jackson A.P."/>
            <person name="Otto T.D."/>
            <person name="Darby A."/>
            <person name="Ramaprasad A."/>
            <person name="Xia D."/>
            <person name="Echaide I.E."/>
            <person name="Farber M."/>
            <person name="Gahlot S."/>
            <person name="Gamble J."/>
            <person name="Gupta D."/>
            <person name="Gupta Y."/>
            <person name="Jackson L."/>
            <person name="Malandrin L."/>
            <person name="Malas T.B."/>
            <person name="Moussa E."/>
            <person name="Nair M."/>
            <person name="Reid AJ."/>
            <person name="Sanders M."/>
            <person name="Sharma J."/>
            <person name="Tracey A."/>
            <person name="Quail M.A."/>
            <person name="Weir W."/>
            <person name="Wastling J.M."/>
            <person name="Hall N."/>
            <person name="Willadsen P."/>
            <person name="Lingelbach K."/>
            <person name="Shiels B."/>
            <person name="Tait A."/>
            <person name="Berriman M."/>
            <person name="Allred D.R."/>
            <person name="Pain A."/>
        </authorList>
    </citation>
    <scope>NUCLEOTIDE SEQUENCE</scope>
    <source>
        <strain evidence="3">Bond</strain>
    </source>
</reference>
<reference evidence="3" key="2">
    <citation type="submission" date="2014-06" db="EMBL/GenBank/DDBJ databases">
        <authorList>
            <person name="Aslett M."/>
            <person name="De Silva Nishadi"/>
        </authorList>
    </citation>
    <scope>NUCLEOTIDE SEQUENCE</scope>
    <source>
        <strain evidence="3">Bond</strain>
    </source>
</reference>
<dbReference type="EMBL" id="LK055274">
    <property type="protein sequence ID" value="CDR71982.1"/>
    <property type="molecule type" value="Genomic_DNA"/>
</dbReference>
<evidence type="ECO:0000256" key="2">
    <source>
        <dbReference type="SAM" id="Phobius"/>
    </source>
</evidence>
<evidence type="ECO:0000256" key="1">
    <source>
        <dbReference type="SAM" id="Coils"/>
    </source>
</evidence>
<sequence length="1536" mass="173204">MTSIHHDNNFCLVTLHLPSSTSCHCPDHGPPRELDKKFDKIFNLKNTSNNNPTNILNNLCTGLETFLGFNKDSKGYTGQGIVYSDLDRLCDAVMGFLYQVLRDVSEKQPYSVGKNILINNILTLINKHLCSGHEGFKRLFTELPARIAGYNREVQEGNEKVKQPIKKLEGEMKELKTQVSAILNDNAVAGTTMILRTGDADVAKQAVDDVNRKLKDSIKATVGFTETTKTLQTEIADLNFDTRNNVNNAINAMKRELDVLQFSCQNQSHDLEYSIKKVVERCNDIHRKVDDETRTKVEALLNDIRNKMNAFQSTMKKDIYQPLSDWVKNNKEKLVASRSYVGDDILIFEDRYPKIHTALAEIKKVVQPLNDLMSIGIRMKNQPVLEGFAEDLNNAVEIFPKAIETDLDSLRIQITKLMNEYVTSLSDGEAYAGLCSEFINNVLESVIKTLDAKAAERGNTVLKKYGSMKINIEKFMENSKGDLQRIGQLVQGIKNDISNLKTQSTNTNVPDSTLTSITKTLPTNMRSLTTSINRILDVAEEVESKLDTWLQEVESYISAIDGLRSKCVSGLQSYINSAITDSKNIIITDLRKRYVRHTKLMLTAFADKVSQELQGLPGEIERDLRIGFKGLMRVMGGNKYTVKPDHSSYFDDNLPTELFNEISNLAQPLAPSPKGAQHLGKFKELSTAFHAYFTNIHKYTDYQIKSEIASEPQALQGINATNLQHLTAVNTKFNELLDHLKNDSTPSRTYIFDHTYTKKHESLSSSLHLLHPSHFANPRHPELLDAVRAGLQGFVEQMERVYVNGYDDGTLINFTLNPLVKNDAGKNSGQNEKLTPYGEKLSKVCLTVVSNLHIAFKVLKKYCYTEQRFQKINKNTDVGMFFYHQGYDVSVKEKQKGELDKNVAATKIKKLLISDDYKHIYHTDKDTKLALQMLNEHLNDYYQVCHVSTFAAKKRPCNVFEILCWLSGLPCSSVYEEVLRDAVSELFEDPNKQVAADLDGFEITVTDMRDDFLPAHPNNMLYDDTRKAVMRLCSKSYDVLTRIVGYGNAHTMYAVDYCANSLNFHYPSKGEDCLQMLLDVLSRLYPPLRFLYRQCSIGAQHYGWADCVYGQNVPSAKWQCNEHPKDKATSQVGCLPTCQANTQPNCQPNSPLMSYLNDCLPGHLPHHVSSIGCRAVCSTCPKAKKGMPCLTPLGFRGFSGSEKTGRALCEMLENFFANSYITTLFCLMTKPPSSLPEHFNFAVSLVNVLNSNTDSGTDAIKTAFEITTKQLSIDLYKETTKLTGALSAAYGNSQSSHNASNHIPKSADMSSLAMSQSCMLAIEDNVHCGPYLQTLFCDTYYYIAAKHTNVYLSWAVYLPWTLYDYLKSLFDSFSSISCQDWGCSTCVDGSSCKPGKHGDGYGCKCRSLVGCRGVMSILYSYGFTFGDVKKLLSGDQRRYCRNLYAQLQNVLKSQYFTKLFEECDNFIWTIRQPFSYLVLTLWLLSFLYLIHIMVIRLDLLHIKSHLHSPSSHRIAAQSLLAAARVNKLNRVFYLQP</sequence>
<keyword evidence="2" id="KW-0812">Transmembrane</keyword>
<organism evidence="3">
    <name type="scientific">Babesia bigemina</name>
    <dbReference type="NCBI Taxonomy" id="5866"/>
    <lineage>
        <taxon>Eukaryota</taxon>
        <taxon>Sar</taxon>
        <taxon>Alveolata</taxon>
        <taxon>Apicomplexa</taxon>
        <taxon>Aconoidasida</taxon>
        <taxon>Piroplasmida</taxon>
        <taxon>Babesiidae</taxon>
        <taxon>Babesia</taxon>
    </lineage>
</organism>
<dbReference type="VEuPathDB" id="PiroplasmaDB:BBBOND_0006440"/>
<evidence type="ECO:0008006" key="4">
    <source>
        <dbReference type="Google" id="ProtNLM"/>
    </source>
</evidence>
<name>A0A061BKM0_BABBI</name>
<gene>
    <name evidence="3" type="ORF">BBBOND_0006440</name>
</gene>
<dbReference type="RefSeq" id="XP_012770923.1">
    <property type="nucleotide sequence ID" value="XM_012915469.1"/>
</dbReference>
<dbReference type="KEGG" id="bbig:BBBOND_0006440"/>
<evidence type="ECO:0000313" key="3">
    <source>
        <dbReference type="EMBL" id="CDR71982.1"/>
    </source>
</evidence>
<protein>
    <recommendedName>
        <fullName evidence="4">C3H1-type domain-containing protein</fullName>
    </recommendedName>
</protein>
<feature type="transmembrane region" description="Helical" evidence="2">
    <location>
        <begin position="1474"/>
        <end position="1495"/>
    </location>
</feature>
<keyword evidence="2" id="KW-0472">Membrane</keyword>
<feature type="coiled-coil region" evidence="1">
    <location>
        <begin position="158"/>
        <end position="185"/>
    </location>
</feature>
<keyword evidence="2" id="KW-1133">Transmembrane helix</keyword>
<keyword evidence="1" id="KW-0175">Coiled coil</keyword>
<dbReference type="GeneID" id="24562199"/>
<proteinExistence type="predicted"/>
<accession>A0A061BKM0</accession>